<keyword evidence="4 8" id="KW-0690">Ribosome biogenesis</keyword>
<keyword evidence="6" id="KW-0175">Coiled coil</keyword>
<feature type="compositionally biased region" description="Basic residues" evidence="9">
    <location>
        <begin position="132"/>
        <end position="148"/>
    </location>
</feature>
<dbReference type="EMBL" id="JANBPK010000761">
    <property type="protein sequence ID" value="KAJ2932749.1"/>
    <property type="molecule type" value="Genomic_DNA"/>
</dbReference>
<name>A0A9W8JET2_9AGAR</name>
<evidence type="ECO:0000256" key="3">
    <source>
        <dbReference type="ARBA" id="ARBA00007869"/>
    </source>
</evidence>
<keyword evidence="5 8" id="KW-0698">rRNA processing</keyword>
<organism evidence="10 11">
    <name type="scientific">Candolleomyces eurysporus</name>
    <dbReference type="NCBI Taxonomy" id="2828524"/>
    <lineage>
        <taxon>Eukaryota</taxon>
        <taxon>Fungi</taxon>
        <taxon>Dikarya</taxon>
        <taxon>Basidiomycota</taxon>
        <taxon>Agaricomycotina</taxon>
        <taxon>Agaricomycetes</taxon>
        <taxon>Agaricomycetidae</taxon>
        <taxon>Agaricales</taxon>
        <taxon>Agaricineae</taxon>
        <taxon>Psathyrellaceae</taxon>
        <taxon>Candolleomyces</taxon>
    </lineage>
</organism>
<dbReference type="GO" id="GO:0006364">
    <property type="term" value="P:rRNA processing"/>
    <property type="evidence" value="ECO:0007669"/>
    <property type="project" value="UniProtKB-UniRule"/>
</dbReference>
<evidence type="ECO:0000313" key="11">
    <source>
        <dbReference type="Proteomes" id="UP001140091"/>
    </source>
</evidence>
<evidence type="ECO:0000256" key="4">
    <source>
        <dbReference type="ARBA" id="ARBA00022517"/>
    </source>
</evidence>
<protein>
    <recommendedName>
        <fullName evidence="8">rRNA-processing protein</fullName>
    </recommendedName>
</protein>
<keyword evidence="7 8" id="KW-0539">Nucleus</keyword>
<evidence type="ECO:0000256" key="9">
    <source>
        <dbReference type="SAM" id="MobiDB-lite"/>
    </source>
</evidence>
<evidence type="ECO:0000256" key="2">
    <source>
        <dbReference type="ARBA" id="ARBA00004604"/>
    </source>
</evidence>
<comment type="function">
    <text evidence="1 8">Involved in nucleolar integrity and required for processing of the pre-rRNA for the 60S ribosome subunit.</text>
</comment>
<feature type="region of interest" description="Disordered" evidence="9">
    <location>
        <begin position="126"/>
        <end position="148"/>
    </location>
</feature>
<gene>
    <name evidence="10" type="ORF">H1R20_g4330</name>
</gene>
<sequence>MLPQTIVDSEQPLPVIELASSSNGRVSGKSWKLEKSATVRSQLPEGVKTKRWEDRMEKTKKQQAIKKLQTELKDEKQADFQRHVSQLHCCFLDLIRLSLHVTRRRQITLERKKAAEEKRRIEEAKATMGARKAARLRKRAGRSKTVNH</sequence>
<comment type="subcellular location">
    <subcellularLocation>
        <location evidence="2 8">Nucleus</location>
        <location evidence="2 8">Nucleolus</location>
    </subcellularLocation>
</comment>
<evidence type="ECO:0000256" key="5">
    <source>
        <dbReference type="ARBA" id="ARBA00022552"/>
    </source>
</evidence>
<keyword evidence="11" id="KW-1185">Reference proteome</keyword>
<evidence type="ECO:0000256" key="1">
    <source>
        <dbReference type="ARBA" id="ARBA00004090"/>
    </source>
</evidence>
<reference evidence="10" key="1">
    <citation type="submission" date="2022-06" db="EMBL/GenBank/DDBJ databases">
        <title>Genome Sequence of Candolleomyces eurysporus.</title>
        <authorList>
            <person name="Buettner E."/>
        </authorList>
    </citation>
    <scope>NUCLEOTIDE SEQUENCE</scope>
    <source>
        <strain evidence="10">VTCC 930004</strain>
    </source>
</reference>
<dbReference type="Pfam" id="PF03879">
    <property type="entry name" value="Cgr1"/>
    <property type="match status" value="2"/>
</dbReference>
<dbReference type="Proteomes" id="UP001140091">
    <property type="component" value="Unassembled WGS sequence"/>
</dbReference>
<feature type="non-terminal residue" evidence="10">
    <location>
        <position position="148"/>
    </location>
</feature>
<accession>A0A9W8JET2</accession>
<evidence type="ECO:0000256" key="6">
    <source>
        <dbReference type="ARBA" id="ARBA00023054"/>
    </source>
</evidence>
<comment type="similarity">
    <text evidence="3 8">Belongs to the CGR1 family.</text>
</comment>
<dbReference type="InterPro" id="IPR005579">
    <property type="entry name" value="Cgr1-like"/>
</dbReference>
<comment type="caution">
    <text evidence="10">The sequence shown here is derived from an EMBL/GenBank/DDBJ whole genome shotgun (WGS) entry which is preliminary data.</text>
</comment>
<evidence type="ECO:0000256" key="7">
    <source>
        <dbReference type="ARBA" id="ARBA00023242"/>
    </source>
</evidence>
<dbReference type="OrthoDB" id="277961at2759"/>
<dbReference type="AlphaFoldDB" id="A0A9W8JET2"/>
<dbReference type="GO" id="GO:0005730">
    <property type="term" value="C:nucleolus"/>
    <property type="evidence" value="ECO:0007669"/>
    <property type="project" value="UniProtKB-SubCell"/>
</dbReference>
<proteinExistence type="inferred from homology"/>
<evidence type="ECO:0000313" key="10">
    <source>
        <dbReference type="EMBL" id="KAJ2932749.1"/>
    </source>
</evidence>
<evidence type="ECO:0000256" key="8">
    <source>
        <dbReference type="RuleBase" id="RU363084"/>
    </source>
</evidence>